<accession>A0A3M7MGQ6</accession>
<dbReference type="EMBL" id="KE747841">
    <property type="protein sequence ID" value="RMZ73657.1"/>
    <property type="molecule type" value="Genomic_DNA"/>
</dbReference>
<organism evidence="2 3">
    <name type="scientific">Pyrenophora seminiperda CCB06</name>
    <dbReference type="NCBI Taxonomy" id="1302712"/>
    <lineage>
        <taxon>Eukaryota</taxon>
        <taxon>Fungi</taxon>
        <taxon>Dikarya</taxon>
        <taxon>Ascomycota</taxon>
        <taxon>Pezizomycotina</taxon>
        <taxon>Dothideomycetes</taxon>
        <taxon>Pleosporomycetidae</taxon>
        <taxon>Pleosporales</taxon>
        <taxon>Pleosporineae</taxon>
        <taxon>Pleosporaceae</taxon>
        <taxon>Pyrenophora</taxon>
    </lineage>
</organism>
<proteinExistence type="predicted"/>
<evidence type="ECO:0000256" key="1">
    <source>
        <dbReference type="SAM" id="MobiDB-lite"/>
    </source>
</evidence>
<keyword evidence="3" id="KW-1185">Reference proteome</keyword>
<reference evidence="2 3" key="1">
    <citation type="journal article" date="2014" name="PLoS ONE">
        <title>De novo Genome Assembly of the Fungal Plant Pathogen Pyrenophora semeniperda.</title>
        <authorList>
            <person name="Soliai M.M."/>
            <person name="Meyer S.E."/>
            <person name="Udall J.A."/>
            <person name="Elzinga D.E."/>
            <person name="Hermansen R.A."/>
            <person name="Bodily P.M."/>
            <person name="Hart A.A."/>
            <person name="Coleman C.E."/>
        </authorList>
    </citation>
    <scope>NUCLEOTIDE SEQUENCE [LARGE SCALE GENOMIC DNA]</scope>
    <source>
        <strain evidence="2 3">CCB06</strain>
        <tissue evidence="2">Mycelium</tissue>
    </source>
</reference>
<protein>
    <submittedName>
        <fullName evidence="2">Uncharacterized protein</fullName>
    </submittedName>
</protein>
<evidence type="ECO:0000313" key="2">
    <source>
        <dbReference type="EMBL" id="RMZ73657.1"/>
    </source>
</evidence>
<evidence type="ECO:0000313" key="3">
    <source>
        <dbReference type="Proteomes" id="UP000265663"/>
    </source>
</evidence>
<gene>
    <name evidence="2" type="ORF">GMOD_00009402</name>
</gene>
<name>A0A3M7MGQ6_9PLEO</name>
<feature type="region of interest" description="Disordered" evidence="1">
    <location>
        <begin position="124"/>
        <end position="190"/>
    </location>
</feature>
<dbReference type="AlphaFoldDB" id="A0A3M7MGQ6"/>
<sequence length="266" mass="28923">MVPHEHSFRLAETCAVPPRADDLHCACPWVSITGLVARGTGESASIPVLGHANGDSLDAGTKASQPLDSWHRSKSAYRRWRQTNCSHPSPPLLAAECTMVLSRPILSTLRYLAVCVRQRWSRERHSRAPVPRLTTSDEGRRSKTHHQSVLVKAGHGQTMPGTRLQSGRTVASASTTPDARGNTEGSSDPRRITMCKSALNHLCPPLVSSPRRSHTIAAWTTVSSSYAQVEISVQCSAAGAMWERIVEKDPRPSCLLTRCPPLQAGT</sequence>
<dbReference type="OrthoDB" id="10440601at2759"/>
<feature type="compositionally biased region" description="Polar residues" evidence="1">
    <location>
        <begin position="159"/>
        <end position="177"/>
    </location>
</feature>
<dbReference type="Proteomes" id="UP000265663">
    <property type="component" value="Unassembled WGS sequence"/>
</dbReference>